<keyword evidence="1" id="KW-0479">Metal-binding</keyword>
<keyword evidence="8" id="KW-1185">Reference proteome</keyword>
<evidence type="ECO:0000259" key="6">
    <source>
        <dbReference type="PROSITE" id="PS51485"/>
    </source>
</evidence>
<comment type="caution">
    <text evidence="7">The sequence shown here is derived from an EMBL/GenBank/DDBJ whole genome shotgun (WGS) entry which is preliminary data.</text>
</comment>
<name>A0A835RSJ4_VANPL</name>
<dbReference type="PROSITE" id="PS00196">
    <property type="entry name" value="COPPER_BLUE"/>
    <property type="match status" value="1"/>
</dbReference>
<evidence type="ECO:0000256" key="4">
    <source>
        <dbReference type="SAM" id="MobiDB-lite"/>
    </source>
</evidence>
<keyword evidence="3" id="KW-0325">Glycoprotein</keyword>
<feature type="compositionally biased region" description="Low complexity" evidence="4">
    <location>
        <begin position="136"/>
        <end position="168"/>
    </location>
</feature>
<dbReference type="Gene3D" id="2.60.40.420">
    <property type="entry name" value="Cupredoxins - blue copper proteins"/>
    <property type="match status" value="1"/>
</dbReference>
<keyword evidence="5" id="KW-0732">Signal</keyword>
<gene>
    <name evidence="7" type="ORF">HPP92_002202</name>
</gene>
<dbReference type="PANTHER" id="PTHR33021:SF339">
    <property type="entry name" value="OS07G0570600 PROTEIN"/>
    <property type="match status" value="1"/>
</dbReference>
<dbReference type="InterPro" id="IPR039391">
    <property type="entry name" value="Phytocyanin-like"/>
</dbReference>
<dbReference type="GO" id="GO:0009055">
    <property type="term" value="F:electron transfer activity"/>
    <property type="evidence" value="ECO:0007669"/>
    <property type="project" value="InterPro"/>
</dbReference>
<dbReference type="SUPFAM" id="SSF49503">
    <property type="entry name" value="Cupredoxins"/>
    <property type="match status" value="1"/>
</dbReference>
<evidence type="ECO:0000313" key="8">
    <source>
        <dbReference type="Proteomes" id="UP000636800"/>
    </source>
</evidence>
<proteinExistence type="predicted"/>
<evidence type="ECO:0000256" key="2">
    <source>
        <dbReference type="ARBA" id="ARBA00023008"/>
    </source>
</evidence>
<feature type="domain" description="Phytocyanin" evidence="6">
    <location>
        <begin position="23"/>
        <end position="123"/>
    </location>
</feature>
<evidence type="ECO:0000256" key="3">
    <source>
        <dbReference type="ARBA" id="ARBA00023180"/>
    </source>
</evidence>
<dbReference type="Proteomes" id="UP000636800">
    <property type="component" value="Chromosome 1"/>
</dbReference>
<dbReference type="InterPro" id="IPR003245">
    <property type="entry name" value="Phytocyanin_dom"/>
</dbReference>
<accession>A0A835RSJ4</accession>
<dbReference type="EMBL" id="JADCNL010000001">
    <property type="protein sequence ID" value="KAG0497511.1"/>
    <property type="molecule type" value="Genomic_DNA"/>
</dbReference>
<dbReference type="AlphaFoldDB" id="A0A835RSJ4"/>
<dbReference type="Pfam" id="PF02298">
    <property type="entry name" value="Cu_bind_like"/>
    <property type="match status" value="1"/>
</dbReference>
<keyword evidence="2" id="KW-0186">Copper</keyword>
<dbReference type="OrthoDB" id="1749473at2759"/>
<evidence type="ECO:0000256" key="1">
    <source>
        <dbReference type="ARBA" id="ARBA00022723"/>
    </source>
</evidence>
<evidence type="ECO:0000256" key="5">
    <source>
        <dbReference type="SAM" id="SignalP"/>
    </source>
</evidence>
<dbReference type="GO" id="GO:0046872">
    <property type="term" value="F:metal ion binding"/>
    <property type="evidence" value="ECO:0007669"/>
    <property type="project" value="UniProtKB-KW"/>
</dbReference>
<organism evidence="7 8">
    <name type="scientific">Vanilla planifolia</name>
    <name type="common">Vanilla</name>
    <dbReference type="NCBI Taxonomy" id="51239"/>
    <lineage>
        <taxon>Eukaryota</taxon>
        <taxon>Viridiplantae</taxon>
        <taxon>Streptophyta</taxon>
        <taxon>Embryophyta</taxon>
        <taxon>Tracheophyta</taxon>
        <taxon>Spermatophyta</taxon>
        <taxon>Magnoliopsida</taxon>
        <taxon>Liliopsida</taxon>
        <taxon>Asparagales</taxon>
        <taxon>Orchidaceae</taxon>
        <taxon>Vanilloideae</taxon>
        <taxon>Vanilleae</taxon>
        <taxon>Vanilla</taxon>
    </lineage>
</organism>
<dbReference type="PROSITE" id="PS51485">
    <property type="entry name" value="PHYTOCYANIN"/>
    <property type="match status" value="1"/>
</dbReference>
<dbReference type="PANTHER" id="PTHR33021">
    <property type="entry name" value="BLUE COPPER PROTEIN"/>
    <property type="match status" value="1"/>
</dbReference>
<sequence>MAPPKSLLFFTAAASLLVLSAATEYTVGAPGGSWNLQTKLSSWASNNNFKPGDTLLFSYDPSSHNVLEVTKANYDSCSTTGPIKTYNSGKDNITLTEVGKRYFICGFPGHCQGGMKLEIETTAAGSPGGSTPPPSGSASPPIGNTPSTPGTGSTPSGPSASTPPSAASRVGLKGKLVTSLGVGMLLALAI</sequence>
<protein>
    <recommendedName>
        <fullName evidence="6">Phytocyanin domain-containing protein</fullName>
    </recommendedName>
</protein>
<dbReference type="FunFam" id="2.60.40.420:FF:000003">
    <property type="entry name" value="Blue copper"/>
    <property type="match status" value="1"/>
</dbReference>
<dbReference type="GO" id="GO:0005886">
    <property type="term" value="C:plasma membrane"/>
    <property type="evidence" value="ECO:0007669"/>
    <property type="project" value="TreeGrafter"/>
</dbReference>
<feature type="chain" id="PRO_5032560910" description="Phytocyanin domain-containing protein" evidence="5">
    <location>
        <begin position="23"/>
        <end position="190"/>
    </location>
</feature>
<reference evidence="7 8" key="1">
    <citation type="journal article" date="2020" name="Nat. Food">
        <title>A phased Vanilla planifolia genome enables genetic improvement of flavour and production.</title>
        <authorList>
            <person name="Hasing T."/>
            <person name="Tang H."/>
            <person name="Brym M."/>
            <person name="Khazi F."/>
            <person name="Huang T."/>
            <person name="Chambers A.H."/>
        </authorList>
    </citation>
    <scope>NUCLEOTIDE SEQUENCE [LARGE SCALE GENOMIC DNA]</scope>
    <source>
        <tissue evidence="7">Leaf</tissue>
    </source>
</reference>
<evidence type="ECO:0000313" key="7">
    <source>
        <dbReference type="EMBL" id="KAG0497511.1"/>
    </source>
</evidence>
<dbReference type="InterPro" id="IPR008972">
    <property type="entry name" value="Cupredoxin"/>
</dbReference>
<dbReference type="InterPro" id="IPR028871">
    <property type="entry name" value="BlueCu_1_BS"/>
</dbReference>
<feature type="signal peptide" evidence="5">
    <location>
        <begin position="1"/>
        <end position="22"/>
    </location>
</feature>
<dbReference type="CDD" id="cd04216">
    <property type="entry name" value="Phytocyanin"/>
    <property type="match status" value="1"/>
</dbReference>
<feature type="region of interest" description="Disordered" evidence="4">
    <location>
        <begin position="121"/>
        <end position="169"/>
    </location>
</feature>